<dbReference type="GO" id="GO:0016020">
    <property type="term" value="C:membrane"/>
    <property type="evidence" value="ECO:0007669"/>
    <property type="project" value="UniProtKB-SubCell"/>
</dbReference>
<feature type="transmembrane region" description="Helical" evidence="6">
    <location>
        <begin position="219"/>
        <end position="238"/>
    </location>
</feature>
<dbReference type="PANTHER" id="PTHR45638:SF7">
    <property type="entry name" value="CYCLIC NUCLEOTIDE-GATED ION CHANNEL-LIKE, ISOFORM E"/>
    <property type="match status" value="1"/>
</dbReference>
<evidence type="ECO:0000256" key="5">
    <source>
        <dbReference type="SAM" id="MobiDB-lite"/>
    </source>
</evidence>
<keyword evidence="3 6" id="KW-1133">Transmembrane helix</keyword>
<evidence type="ECO:0000256" key="2">
    <source>
        <dbReference type="ARBA" id="ARBA00022692"/>
    </source>
</evidence>
<dbReference type="PANTHER" id="PTHR45638">
    <property type="entry name" value="CYCLIC NUCLEOTIDE-GATED CATION CHANNEL SUBUNIT A"/>
    <property type="match status" value="1"/>
</dbReference>
<evidence type="ECO:0000259" key="7">
    <source>
        <dbReference type="Pfam" id="PF00520"/>
    </source>
</evidence>
<proteinExistence type="predicted"/>
<keyword evidence="4 6" id="KW-0472">Membrane</keyword>
<evidence type="ECO:0000256" key="3">
    <source>
        <dbReference type="ARBA" id="ARBA00022989"/>
    </source>
</evidence>
<keyword evidence="2 6" id="KW-0812">Transmembrane</keyword>
<reference evidence="8 9" key="1">
    <citation type="submission" date="2024-11" db="EMBL/GenBank/DDBJ databases">
        <title>Adaptive evolution of stress response genes in parasites aligns with host niche diversity.</title>
        <authorList>
            <person name="Hahn C."/>
            <person name="Resl P."/>
        </authorList>
    </citation>
    <scope>NUCLEOTIDE SEQUENCE [LARGE SCALE GENOMIC DNA]</scope>
    <source>
        <strain evidence="8">EGGRZ-B1_66</strain>
        <tissue evidence="8">Body</tissue>
    </source>
</reference>
<feature type="compositionally biased region" description="Low complexity" evidence="5">
    <location>
        <begin position="137"/>
        <end position="148"/>
    </location>
</feature>
<comment type="subcellular location">
    <subcellularLocation>
        <location evidence="1">Membrane</location>
        <topology evidence="1">Multi-pass membrane protein</topology>
    </subcellularLocation>
</comment>
<dbReference type="Proteomes" id="UP001626550">
    <property type="component" value="Unassembled WGS sequence"/>
</dbReference>
<dbReference type="InterPro" id="IPR050866">
    <property type="entry name" value="CNG_cation_channel"/>
</dbReference>
<evidence type="ECO:0000256" key="1">
    <source>
        <dbReference type="ARBA" id="ARBA00004141"/>
    </source>
</evidence>
<accession>A0ABD2PUW5</accession>
<dbReference type="Pfam" id="PF00520">
    <property type="entry name" value="Ion_trans"/>
    <property type="match status" value="1"/>
</dbReference>
<gene>
    <name evidence="8" type="ORF">Ciccas_010579</name>
</gene>
<feature type="domain" description="Ion transport" evidence="7">
    <location>
        <begin position="221"/>
        <end position="418"/>
    </location>
</feature>
<keyword evidence="9" id="KW-1185">Reference proteome</keyword>
<feature type="region of interest" description="Disordered" evidence="5">
    <location>
        <begin position="114"/>
        <end position="152"/>
    </location>
</feature>
<dbReference type="Gene3D" id="1.10.287.70">
    <property type="match status" value="1"/>
</dbReference>
<dbReference type="EMBL" id="JBJKFK010002619">
    <property type="protein sequence ID" value="KAL3310848.1"/>
    <property type="molecule type" value="Genomic_DNA"/>
</dbReference>
<evidence type="ECO:0000313" key="8">
    <source>
        <dbReference type="EMBL" id="KAL3310848.1"/>
    </source>
</evidence>
<evidence type="ECO:0000256" key="4">
    <source>
        <dbReference type="ARBA" id="ARBA00023136"/>
    </source>
</evidence>
<feature type="transmembrane region" description="Helical" evidence="6">
    <location>
        <begin position="253"/>
        <end position="272"/>
    </location>
</feature>
<dbReference type="AlphaFoldDB" id="A0ABD2PUW5"/>
<feature type="transmembrane region" description="Helical" evidence="6">
    <location>
        <begin position="351"/>
        <end position="375"/>
    </location>
</feature>
<protein>
    <recommendedName>
        <fullName evidence="7">Ion transport domain-containing protein</fullName>
    </recommendedName>
</protein>
<feature type="compositionally biased region" description="Polar residues" evidence="5">
    <location>
        <begin position="122"/>
        <end position="136"/>
    </location>
</feature>
<dbReference type="InterPro" id="IPR005821">
    <property type="entry name" value="Ion_trans_dom"/>
</dbReference>
<evidence type="ECO:0000313" key="9">
    <source>
        <dbReference type="Proteomes" id="UP001626550"/>
    </source>
</evidence>
<name>A0ABD2PUW5_9PLAT</name>
<comment type="caution">
    <text evidence="8">The sequence shown here is derived from an EMBL/GenBank/DDBJ whole genome shotgun (WGS) entry which is preliminary data.</text>
</comment>
<organism evidence="8 9">
    <name type="scientific">Cichlidogyrus casuarinus</name>
    <dbReference type="NCBI Taxonomy" id="1844966"/>
    <lineage>
        <taxon>Eukaryota</taxon>
        <taxon>Metazoa</taxon>
        <taxon>Spiralia</taxon>
        <taxon>Lophotrochozoa</taxon>
        <taxon>Platyhelminthes</taxon>
        <taxon>Monogenea</taxon>
        <taxon>Monopisthocotylea</taxon>
        <taxon>Dactylogyridea</taxon>
        <taxon>Ancyrocephalidae</taxon>
        <taxon>Cichlidogyrus</taxon>
    </lineage>
</organism>
<evidence type="ECO:0000256" key="6">
    <source>
        <dbReference type="SAM" id="Phobius"/>
    </source>
</evidence>
<sequence length="439" mass="50994">MTSTSIQLSNDCYQIPDFDVDESESEHPPQELLNSKLEDLMTKGDELSSESPSHSINVPISPHRWSTYGSQPHKWGKLRTALNVSSMITKRTTCREESTPKLERKDSFLERFSNFRGENCPENPTSVIEQQTNKQDSSSSSTISRKSSPFIPKKHSTLQSKLLISQQLDEEANCMQKEKHEKDLLLPLTDKLTYLVDKKDCDIETKSVFFMWDPQGFHYLLWLTCVSLAVMYNLWITILRQAFPEELKDNYKAMWFMLDIVADMIYVLDILVQFRTSYLKIGLAVLNQKKLAKRYMASREFLLDVLALLPLDLIQIKTGIIPLIRFPRFLKLYRAWRWKLMVENRSVFPNLWRVVNLSHILFLGCHWFAAFYYMLSKSGNFENSWGYPNPALNAELNTLARKYLQSFHWATVTLTTIGDNKDSSFRGVQTNCTYVLVNT</sequence>
<dbReference type="SUPFAM" id="SSF81324">
    <property type="entry name" value="Voltage-gated potassium channels"/>
    <property type="match status" value="1"/>
</dbReference>